<dbReference type="OrthoDB" id="10007484at2759"/>
<evidence type="ECO:0000256" key="2">
    <source>
        <dbReference type="SAM" id="MobiDB-lite"/>
    </source>
</evidence>
<sequence length="1383" mass="153991">MIASLGVPSFFITLNPADVYSPVVKFLAGADIDVDNLLPDQVPKYWDQASLVAKNPFVAAKFFNVYMKAFISHLLAYKQPTAGDFLDDSRSGIVGITKGYYGCVEAQGRGTLHCHMLVWVEGSISPNQLKAKLMEVNNDHFRDTYTRYMEDCISTSLPPLSEEGVKVPSDDHHPCSVRGVDLNNPSVDDLSAQRAKDLYNIVKHCQAHAHRATCYKYWRGPPEPKECRFGLGEAAINPASTIDPDTGEFNLRHLDGSVNNYNDTIIEATRCNCDIKGIASGDKAKAILYYITDYISKSQLKAHVAFAALESALRKLEARAPNSENTSASAHGKSLLQKCAYEMLSRQELSGQQIASYLMEYGDHYTSHTFRRLFWTSAERYIEECLPSPECNASCSSGPGEALHATGPNELPALDNDMDDAQILRATHAPQPASLDDEVVLDIDNEGTVVPRASQLRDYIYRGTMLDSVSLWNFIARVEKVKFSGGKKTLDSVKRDIGKWKDHDILQTSSVDRPRSLLSQDHDEYKLSFHSVVHPLHGYIPVPIGPALPRRDRPASHARYCRLMLTFFKPWRTASDLRGSSASWEDAFDDFRNSPACSSAVLEIMDNMQVFHECKDSRDEHFRRRLKGHKNPIPQFHNDNSTSSLNASLDDTLSSHDNADEEALLLQHLMSIQAKQSILEKARDQKVQSFLDTAADNGIVSRPNMLAYVPLLEQRQVSTSSKHIDISQSGNALEQTWQAAYRDRRKRWKMDLTKPSGAPAAAPPPIPPAQTSPNADQLQTPVVIAPSPDILQDNERLCDFVAKKWTLNESQNLAFTVAARNILEPSDEPLRMLIAGPAGTGKSRVIDALKDLFDLRKQGDRCVVASYMGIAARNVKGITIHAALNLNNLARMKLYGDTHQALIKFWEGKDTLVIDEVSMVGLQLNGQINQGLQLAKENNRPYGGINIIFAGDFAQLPPPGQTKLFASLSTSYLCAKTTGQQVIHGKLLWLSMNKVVMLSKPERQDGAANERFVELLSRLREGKCNSEDYDVLCTRVLSPDHASLFQDRSSPWKASPIIVTDNATKDALNEACAIQFALDNEQELHWYHARDLRSGKEIENVEICKLLQTYDSGKTKQRLGRIPLCIGMPVLVAQNFDVQGGVVNGSRGVVKSLRYCHDLQGRRVLTSCIVNIPNSTQEVMPGLEAHDMPIIADSVNISLQIPFTHESITIERQQVAIVPAFSMTAHRAQGQTLEHVVIDLEACNGSEAPYVMLSRATALSGVFIFRPFLRKRIMNPQSDDMLIEMHRLRMLSLETALEYGSNEQKEKAEQELLAIELQTKGRPSFTVLSTEDISKLGKSRKKIAEIVTRAQDEASHSYSLMNVDASASTVSRKRKRKQLVPDE</sequence>
<dbReference type="Gene3D" id="3.40.50.300">
    <property type="entry name" value="P-loop containing nucleotide triphosphate hydrolases"/>
    <property type="match status" value="1"/>
</dbReference>
<dbReference type="Proteomes" id="UP000290288">
    <property type="component" value="Unassembled WGS sequence"/>
</dbReference>
<evidence type="ECO:0000259" key="3">
    <source>
        <dbReference type="Pfam" id="PF05970"/>
    </source>
</evidence>
<keyword evidence="1" id="KW-0234">DNA repair</keyword>
<comment type="cofactor">
    <cofactor evidence="1">
        <name>Mg(2+)</name>
        <dbReference type="ChEBI" id="CHEBI:18420"/>
    </cofactor>
</comment>
<keyword evidence="1" id="KW-0233">DNA recombination</keyword>
<dbReference type="SUPFAM" id="SSF52540">
    <property type="entry name" value="P-loop containing nucleoside triphosphate hydrolases"/>
    <property type="match status" value="2"/>
</dbReference>
<dbReference type="InterPro" id="IPR010285">
    <property type="entry name" value="DNA_helicase_pif1-like_DEAD"/>
</dbReference>
<dbReference type="GO" id="GO:0043139">
    <property type="term" value="F:5'-3' DNA helicase activity"/>
    <property type="evidence" value="ECO:0007669"/>
    <property type="project" value="UniProtKB-EC"/>
</dbReference>
<dbReference type="EC" id="5.6.2.3" evidence="1"/>
<feature type="compositionally biased region" description="Pro residues" evidence="2">
    <location>
        <begin position="761"/>
        <end position="770"/>
    </location>
</feature>
<dbReference type="Pfam" id="PF05970">
    <property type="entry name" value="PIF1"/>
    <property type="match status" value="1"/>
</dbReference>
<proteinExistence type="inferred from homology"/>
<keyword evidence="1" id="KW-0347">Helicase</keyword>
<comment type="similarity">
    <text evidence="1">Belongs to the helicase family.</text>
</comment>
<dbReference type="InterPro" id="IPR051055">
    <property type="entry name" value="PIF1_helicase"/>
</dbReference>
<keyword evidence="1" id="KW-0227">DNA damage</keyword>
<evidence type="ECO:0000259" key="4">
    <source>
        <dbReference type="Pfam" id="PF14214"/>
    </source>
</evidence>
<dbReference type="GO" id="GO:0000723">
    <property type="term" value="P:telomere maintenance"/>
    <property type="evidence" value="ECO:0007669"/>
    <property type="project" value="InterPro"/>
</dbReference>
<reference evidence="5 6" key="1">
    <citation type="submission" date="2019-01" db="EMBL/GenBank/DDBJ databases">
        <title>Draft genome sequence of Psathyrella aberdarensis IHI B618.</title>
        <authorList>
            <person name="Buettner E."/>
            <person name="Kellner H."/>
        </authorList>
    </citation>
    <scope>NUCLEOTIDE SEQUENCE [LARGE SCALE GENOMIC DNA]</scope>
    <source>
        <strain evidence="5 6">IHI B618</strain>
    </source>
</reference>
<keyword evidence="6" id="KW-1185">Reference proteome</keyword>
<dbReference type="GO" id="GO:0005524">
    <property type="term" value="F:ATP binding"/>
    <property type="evidence" value="ECO:0007669"/>
    <property type="project" value="UniProtKB-KW"/>
</dbReference>
<feature type="region of interest" description="Disordered" evidence="2">
    <location>
        <begin position="753"/>
        <end position="773"/>
    </location>
</feature>
<evidence type="ECO:0000256" key="1">
    <source>
        <dbReference type="RuleBase" id="RU363044"/>
    </source>
</evidence>
<name>A0A4Q2DCV5_9AGAR</name>
<organism evidence="5 6">
    <name type="scientific">Candolleomyces aberdarensis</name>
    <dbReference type="NCBI Taxonomy" id="2316362"/>
    <lineage>
        <taxon>Eukaryota</taxon>
        <taxon>Fungi</taxon>
        <taxon>Dikarya</taxon>
        <taxon>Basidiomycota</taxon>
        <taxon>Agaricomycotina</taxon>
        <taxon>Agaricomycetes</taxon>
        <taxon>Agaricomycetidae</taxon>
        <taxon>Agaricales</taxon>
        <taxon>Agaricineae</taxon>
        <taxon>Psathyrellaceae</taxon>
        <taxon>Candolleomyces</taxon>
    </lineage>
</organism>
<feature type="domain" description="DNA helicase Pif1-like DEAD-box helicase" evidence="3">
    <location>
        <begin position="807"/>
        <end position="1028"/>
    </location>
</feature>
<feature type="domain" description="Helitron helicase-like" evidence="4">
    <location>
        <begin position="1"/>
        <end position="118"/>
    </location>
</feature>
<comment type="catalytic activity">
    <reaction evidence="1">
        <text>ATP + H2O = ADP + phosphate + H(+)</text>
        <dbReference type="Rhea" id="RHEA:13065"/>
        <dbReference type="ChEBI" id="CHEBI:15377"/>
        <dbReference type="ChEBI" id="CHEBI:15378"/>
        <dbReference type="ChEBI" id="CHEBI:30616"/>
        <dbReference type="ChEBI" id="CHEBI:43474"/>
        <dbReference type="ChEBI" id="CHEBI:456216"/>
        <dbReference type="EC" id="5.6.2.3"/>
    </reaction>
</comment>
<comment type="caution">
    <text evidence="5">The sequence shown here is derived from an EMBL/GenBank/DDBJ whole genome shotgun (WGS) entry which is preliminary data.</text>
</comment>
<dbReference type="GO" id="GO:0006310">
    <property type="term" value="P:DNA recombination"/>
    <property type="evidence" value="ECO:0007669"/>
    <property type="project" value="UniProtKB-KW"/>
</dbReference>
<dbReference type="PANTHER" id="PTHR47642">
    <property type="entry name" value="ATP-DEPENDENT DNA HELICASE"/>
    <property type="match status" value="1"/>
</dbReference>
<gene>
    <name evidence="5" type="ORF">EST38_g8344</name>
</gene>
<dbReference type="STRING" id="2316362.A0A4Q2DCV5"/>
<accession>A0A4Q2DCV5</accession>
<keyword evidence="1" id="KW-0067">ATP-binding</keyword>
<dbReference type="PANTHER" id="PTHR47642:SF6">
    <property type="entry name" value="ATP-DEPENDENT DNA HELICASE"/>
    <property type="match status" value="1"/>
</dbReference>
<dbReference type="EMBL" id="SDEE01000335">
    <property type="protein sequence ID" value="RXW17503.1"/>
    <property type="molecule type" value="Genomic_DNA"/>
</dbReference>
<evidence type="ECO:0000313" key="5">
    <source>
        <dbReference type="EMBL" id="RXW17503.1"/>
    </source>
</evidence>
<protein>
    <recommendedName>
        <fullName evidence="1">ATP-dependent DNA helicase</fullName>
        <ecNumber evidence="1">5.6.2.3</ecNumber>
    </recommendedName>
</protein>
<dbReference type="GO" id="GO:0016887">
    <property type="term" value="F:ATP hydrolysis activity"/>
    <property type="evidence" value="ECO:0007669"/>
    <property type="project" value="RHEA"/>
</dbReference>
<evidence type="ECO:0000313" key="6">
    <source>
        <dbReference type="Proteomes" id="UP000290288"/>
    </source>
</evidence>
<dbReference type="InterPro" id="IPR025476">
    <property type="entry name" value="Helitron_helicase-like"/>
</dbReference>
<dbReference type="Pfam" id="PF14214">
    <property type="entry name" value="Helitron_like_N"/>
    <property type="match status" value="1"/>
</dbReference>
<dbReference type="GO" id="GO:0006281">
    <property type="term" value="P:DNA repair"/>
    <property type="evidence" value="ECO:0007669"/>
    <property type="project" value="UniProtKB-KW"/>
</dbReference>
<dbReference type="InterPro" id="IPR027417">
    <property type="entry name" value="P-loop_NTPase"/>
</dbReference>
<keyword evidence="1" id="KW-0378">Hydrolase</keyword>
<keyword evidence="1" id="KW-0547">Nucleotide-binding</keyword>